<dbReference type="Proteomes" id="UP001328107">
    <property type="component" value="Unassembled WGS sequence"/>
</dbReference>
<organism evidence="1 2">
    <name type="scientific">Pristionchus mayeri</name>
    <dbReference type="NCBI Taxonomy" id="1317129"/>
    <lineage>
        <taxon>Eukaryota</taxon>
        <taxon>Metazoa</taxon>
        <taxon>Ecdysozoa</taxon>
        <taxon>Nematoda</taxon>
        <taxon>Chromadorea</taxon>
        <taxon>Rhabditida</taxon>
        <taxon>Rhabditina</taxon>
        <taxon>Diplogasteromorpha</taxon>
        <taxon>Diplogasteroidea</taxon>
        <taxon>Neodiplogasteridae</taxon>
        <taxon>Pristionchus</taxon>
    </lineage>
</organism>
<name>A0AAN5CFH7_9BILA</name>
<keyword evidence="2" id="KW-1185">Reference proteome</keyword>
<gene>
    <name evidence="1" type="ORF">PMAYCL1PPCAC_11404</name>
</gene>
<reference evidence="2" key="1">
    <citation type="submission" date="2022-10" db="EMBL/GenBank/DDBJ databases">
        <title>Genome assembly of Pristionchus species.</title>
        <authorList>
            <person name="Yoshida K."/>
            <person name="Sommer R.J."/>
        </authorList>
    </citation>
    <scope>NUCLEOTIDE SEQUENCE [LARGE SCALE GENOMIC DNA]</scope>
    <source>
        <strain evidence="2">RS5460</strain>
    </source>
</reference>
<feature type="non-terminal residue" evidence="1">
    <location>
        <position position="1"/>
    </location>
</feature>
<protein>
    <submittedName>
        <fullName evidence="1">Uncharacterized protein</fullName>
    </submittedName>
</protein>
<accession>A0AAN5CFH7</accession>
<proteinExistence type="predicted"/>
<evidence type="ECO:0000313" key="1">
    <source>
        <dbReference type="EMBL" id="GMR41209.1"/>
    </source>
</evidence>
<comment type="caution">
    <text evidence="1">The sequence shown here is derived from an EMBL/GenBank/DDBJ whole genome shotgun (WGS) entry which is preliminary data.</text>
</comment>
<sequence>CDYDIISSSNKEDKDNLLIEMNTISFPPFTCKNGMLFVLSKQLITFVNVEKVFCERSVWNYKEENQPFNHKLSTVLEKNFSIYCTEKRCRKCDSPPPFLPCGACEKPASSPLPTDLDKCPELTCKNNKWRTTGTSIIQGHAECRSINKDKTKFAWFVKDTELKKAACLDKSELLLLL</sequence>
<evidence type="ECO:0000313" key="2">
    <source>
        <dbReference type="Proteomes" id="UP001328107"/>
    </source>
</evidence>
<feature type="non-terminal residue" evidence="1">
    <location>
        <position position="177"/>
    </location>
</feature>
<dbReference type="AlphaFoldDB" id="A0AAN5CFH7"/>
<dbReference type="EMBL" id="BTRK01000003">
    <property type="protein sequence ID" value="GMR41209.1"/>
    <property type="molecule type" value="Genomic_DNA"/>
</dbReference>